<feature type="repeat" description="TPR" evidence="1">
    <location>
        <begin position="140"/>
        <end position="173"/>
    </location>
</feature>
<dbReference type="PROSITE" id="PS51257">
    <property type="entry name" value="PROKAR_LIPOPROTEIN"/>
    <property type="match status" value="1"/>
</dbReference>
<reference evidence="2" key="1">
    <citation type="submission" date="2022-01" db="EMBL/GenBank/DDBJ databases">
        <authorList>
            <person name="Karlyshev A.V."/>
            <person name="Jaspars M."/>
        </authorList>
    </citation>
    <scope>NUCLEOTIDE SEQUENCE</scope>
    <source>
        <strain evidence="2">AGSA3-2</strain>
    </source>
</reference>
<dbReference type="Proteomes" id="UP001107961">
    <property type="component" value="Unassembled WGS sequence"/>
</dbReference>
<accession>A0A9Q3ZEV6</accession>
<dbReference type="PROSITE" id="PS50005">
    <property type="entry name" value="TPR"/>
    <property type="match status" value="2"/>
</dbReference>
<sequence length="258" mass="29665">MIKRHFSLVVVLAGGLWLSGCAVESSRNNVKVDEAVTSRVAAGLQYLQQGNPSEARRHFSRALSLNDNSAKAHNAMALLYNYERDPENEERHYKRALRIDGDYAPALNNYGTLLYSQGRYQEALKLFGRVANDLGYEGRGSAYSNIGLCHLRLDQPEQAKEAFIKALRLQPRSVTPNLELARLYYQEQRYDLGWDYYQQYTQRVGRQDPAGLWLGVRLAHALGRKDQQSSYELALQNLHRGSREYRLWQEWRDAQEAP</sequence>
<dbReference type="EMBL" id="JAJVKT010000010">
    <property type="protein sequence ID" value="MCE7508906.1"/>
    <property type="molecule type" value="Genomic_DNA"/>
</dbReference>
<gene>
    <name evidence="2" type="primary">pilW</name>
    <name evidence="2" type="ORF">LZG35_09680</name>
</gene>
<protein>
    <submittedName>
        <fullName evidence="2">Type IV pilus biogenesis/stability protein PilW</fullName>
    </submittedName>
</protein>
<evidence type="ECO:0000313" key="3">
    <source>
        <dbReference type="Proteomes" id="UP001107961"/>
    </source>
</evidence>
<evidence type="ECO:0000313" key="2">
    <source>
        <dbReference type="EMBL" id="MCE7508906.1"/>
    </source>
</evidence>
<dbReference type="NCBIfam" id="TIGR02521">
    <property type="entry name" value="type_IV_pilW"/>
    <property type="match status" value="1"/>
</dbReference>
<dbReference type="InterPro" id="IPR011990">
    <property type="entry name" value="TPR-like_helical_dom_sf"/>
</dbReference>
<evidence type="ECO:0000256" key="1">
    <source>
        <dbReference type="PROSITE-ProRule" id="PRU00339"/>
    </source>
</evidence>
<proteinExistence type="predicted"/>
<dbReference type="Gene3D" id="1.25.40.10">
    <property type="entry name" value="Tetratricopeptide repeat domain"/>
    <property type="match status" value="1"/>
</dbReference>
<dbReference type="AlphaFoldDB" id="A0A9Q3ZEV6"/>
<feature type="repeat" description="TPR" evidence="1">
    <location>
        <begin position="36"/>
        <end position="69"/>
    </location>
</feature>
<name>A0A9Q3ZEV6_9GAMM</name>
<dbReference type="InterPro" id="IPR019734">
    <property type="entry name" value="TPR_rpt"/>
</dbReference>
<dbReference type="RefSeq" id="WP_233925812.1">
    <property type="nucleotide sequence ID" value="NZ_JAJVKT010000010.1"/>
</dbReference>
<dbReference type="PANTHER" id="PTHR12558:SF13">
    <property type="entry name" value="CELL DIVISION CYCLE PROTEIN 27 HOMOLOG"/>
    <property type="match status" value="1"/>
</dbReference>
<dbReference type="Pfam" id="PF13424">
    <property type="entry name" value="TPR_12"/>
    <property type="match status" value="1"/>
</dbReference>
<dbReference type="SUPFAM" id="SSF81901">
    <property type="entry name" value="HCP-like"/>
    <property type="match status" value="1"/>
</dbReference>
<dbReference type="InterPro" id="IPR013360">
    <property type="entry name" value="Pilus_4_PilW"/>
</dbReference>
<dbReference type="PANTHER" id="PTHR12558">
    <property type="entry name" value="CELL DIVISION CYCLE 16,23,27"/>
    <property type="match status" value="1"/>
</dbReference>
<dbReference type="Pfam" id="PF13432">
    <property type="entry name" value="TPR_16"/>
    <property type="match status" value="1"/>
</dbReference>
<comment type="caution">
    <text evidence="2">The sequence shown here is derived from an EMBL/GenBank/DDBJ whole genome shotgun (WGS) entry which is preliminary data.</text>
</comment>
<keyword evidence="3" id="KW-1185">Reference proteome</keyword>
<organism evidence="2 3">
    <name type="scientific">Alloalcanivorax xenomutans</name>
    <dbReference type="NCBI Taxonomy" id="1094342"/>
    <lineage>
        <taxon>Bacteria</taxon>
        <taxon>Pseudomonadati</taxon>
        <taxon>Pseudomonadota</taxon>
        <taxon>Gammaproteobacteria</taxon>
        <taxon>Oceanospirillales</taxon>
        <taxon>Alcanivoracaceae</taxon>
        <taxon>Alloalcanivorax</taxon>
    </lineage>
</organism>
<dbReference type="SMART" id="SM00028">
    <property type="entry name" value="TPR"/>
    <property type="match status" value="4"/>
</dbReference>
<keyword evidence="1" id="KW-0802">TPR repeat</keyword>